<dbReference type="EMBL" id="JARJLM010000525">
    <property type="protein sequence ID" value="MDF3837602.1"/>
    <property type="molecule type" value="Genomic_DNA"/>
</dbReference>
<dbReference type="EC" id="3.5.2.6" evidence="3"/>
<dbReference type="RefSeq" id="WP_276267761.1">
    <property type="nucleotide sequence ID" value="NZ_JARJLM010000525.1"/>
</dbReference>
<feature type="domain" description="Beta-lactamase class A catalytic" evidence="4">
    <location>
        <begin position="131"/>
        <end position="280"/>
    </location>
</feature>
<comment type="catalytic activity">
    <reaction evidence="1">
        <text>a beta-lactam + H2O = a substituted beta-amino acid</text>
        <dbReference type="Rhea" id="RHEA:20401"/>
        <dbReference type="ChEBI" id="CHEBI:15377"/>
        <dbReference type="ChEBI" id="CHEBI:35627"/>
        <dbReference type="ChEBI" id="CHEBI:140347"/>
        <dbReference type="EC" id="3.5.2.6"/>
    </reaction>
</comment>
<evidence type="ECO:0000256" key="2">
    <source>
        <dbReference type="ARBA" id="ARBA00009009"/>
    </source>
</evidence>
<evidence type="ECO:0000313" key="5">
    <source>
        <dbReference type="EMBL" id="MDF3837602.1"/>
    </source>
</evidence>
<proteinExistence type="inferred from homology"/>
<organism evidence="5 6">
    <name type="scientific">Cupriavidus basilensis</name>
    <dbReference type="NCBI Taxonomy" id="68895"/>
    <lineage>
        <taxon>Bacteria</taxon>
        <taxon>Pseudomonadati</taxon>
        <taxon>Pseudomonadota</taxon>
        <taxon>Betaproteobacteria</taxon>
        <taxon>Burkholderiales</taxon>
        <taxon>Burkholderiaceae</taxon>
        <taxon>Cupriavidus</taxon>
    </lineage>
</organism>
<dbReference type="InterPro" id="IPR012338">
    <property type="entry name" value="Beta-lactam/transpept-like"/>
</dbReference>
<dbReference type="Gene3D" id="3.40.710.10">
    <property type="entry name" value="DD-peptidase/beta-lactamase superfamily"/>
    <property type="match status" value="1"/>
</dbReference>
<evidence type="ECO:0000259" key="4">
    <source>
        <dbReference type="Pfam" id="PF13354"/>
    </source>
</evidence>
<dbReference type="InterPro" id="IPR045155">
    <property type="entry name" value="Beta-lactam_cat"/>
</dbReference>
<comment type="similarity">
    <text evidence="2">Belongs to the class-A beta-lactamase family.</text>
</comment>
<dbReference type="PANTHER" id="PTHR35333:SF3">
    <property type="entry name" value="BETA-LACTAMASE-TYPE TRANSPEPTIDASE FOLD CONTAINING PROTEIN"/>
    <property type="match status" value="1"/>
</dbReference>
<accession>A0ABT6AYA1</accession>
<protein>
    <recommendedName>
        <fullName evidence="3">beta-lactamase</fullName>
        <ecNumber evidence="3">3.5.2.6</ecNumber>
    </recommendedName>
</protein>
<evidence type="ECO:0000313" key="6">
    <source>
        <dbReference type="Proteomes" id="UP001216674"/>
    </source>
</evidence>
<reference evidence="5 6" key="1">
    <citation type="submission" date="2023-03" db="EMBL/GenBank/DDBJ databases">
        <title>Draft assemblies of triclosan tolerant bacteria isolated from returned activated sludge.</title>
        <authorList>
            <person name="Van Hamelsveld S."/>
        </authorList>
    </citation>
    <scope>NUCLEOTIDE SEQUENCE [LARGE SCALE GENOMIC DNA]</scope>
    <source>
        <strain evidence="5 6">GW210010_S58</strain>
    </source>
</reference>
<dbReference type="Proteomes" id="UP001216674">
    <property type="component" value="Unassembled WGS sequence"/>
</dbReference>
<dbReference type="SUPFAM" id="SSF56601">
    <property type="entry name" value="beta-lactamase/transpeptidase-like"/>
    <property type="match status" value="1"/>
</dbReference>
<dbReference type="Pfam" id="PF13354">
    <property type="entry name" value="Beta-lactamase2"/>
    <property type="match status" value="1"/>
</dbReference>
<comment type="caution">
    <text evidence="5">The sequence shown here is derived from an EMBL/GenBank/DDBJ whole genome shotgun (WGS) entry which is preliminary data.</text>
</comment>
<keyword evidence="6" id="KW-1185">Reference proteome</keyword>
<dbReference type="InterPro" id="IPR000871">
    <property type="entry name" value="Beta-lactam_class-A"/>
</dbReference>
<evidence type="ECO:0000256" key="3">
    <source>
        <dbReference type="ARBA" id="ARBA00012865"/>
    </source>
</evidence>
<dbReference type="GO" id="GO:0016787">
    <property type="term" value="F:hydrolase activity"/>
    <property type="evidence" value="ECO:0007669"/>
    <property type="project" value="UniProtKB-KW"/>
</dbReference>
<keyword evidence="5" id="KW-0378">Hydrolase</keyword>
<evidence type="ECO:0000256" key="1">
    <source>
        <dbReference type="ARBA" id="ARBA00001526"/>
    </source>
</evidence>
<sequence length="400" mass="42692">MRHSDERSRFVDYALIRFCHKLYANSEGPGGASKGELFGLMTRPGGAVSIWPRYLHGNLYMTSFQPARRRTLKLAATSLALPALAAYGANAEAASPANVEAAIGRFAALAPDTANCLVRADPSSTAAPAWSAGYYPDRQLFVGSAVKTYILAQFLRDVEAGLGGLTEDRACEISDAYRSPGSPVFLGLSGKTSYRSALEAMITHSDNTATDVALAVAGPDRVRALIAEAGLHQTRIPDSTRKLFSYLAGAEPGVDLGWEGMVRLGNNENLGLTSRADVINDKQAMLSTASEMVSWYRQSMSGKFFRQPATLAEYKRIHAMADAVWMAVPARVQGFGKGGSIDWESFHCLCFAGQMLAGAVPVTFCLTLNWTGGALSTERTGEFIAAAADVLREAATAAKG</sequence>
<name>A0ABT6AYA1_9BURK</name>
<gene>
    <name evidence="5" type="ORF">P3W85_32365</name>
</gene>
<dbReference type="PANTHER" id="PTHR35333">
    <property type="entry name" value="BETA-LACTAMASE"/>
    <property type="match status" value="1"/>
</dbReference>